<feature type="transmembrane region" description="Helical" evidence="2">
    <location>
        <begin position="76"/>
        <end position="94"/>
    </location>
</feature>
<feature type="non-terminal residue" evidence="3">
    <location>
        <position position="1"/>
    </location>
</feature>
<proteinExistence type="predicted"/>
<organism evidence="3">
    <name type="scientific">uncultured Nocardioidaceae bacterium</name>
    <dbReference type="NCBI Taxonomy" id="253824"/>
    <lineage>
        <taxon>Bacteria</taxon>
        <taxon>Bacillati</taxon>
        <taxon>Actinomycetota</taxon>
        <taxon>Actinomycetes</taxon>
        <taxon>Propionibacteriales</taxon>
        <taxon>Nocardioidaceae</taxon>
        <taxon>environmental samples</taxon>
    </lineage>
</organism>
<dbReference type="EC" id="1.9.3.1" evidence="3"/>
<keyword evidence="3" id="KW-0560">Oxidoreductase</keyword>
<feature type="region of interest" description="Disordered" evidence="1">
    <location>
        <begin position="18"/>
        <end position="69"/>
    </location>
</feature>
<feature type="non-terminal residue" evidence="3">
    <location>
        <position position="131"/>
    </location>
</feature>
<accession>A0A6J4LNE0</accession>
<dbReference type="EMBL" id="CADCUJ010000023">
    <property type="protein sequence ID" value="CAA9336878.1"/>
    <property type="molecule type" value="Genomic_DNA"/>
</dbReference>
<dbReference type="AlphaFoldDB" id="A0A6J4LNE0"/>
<keyword evidence="2" id="KW-0472">Membrane</keyword>
<name>A0A6J4LNE0_9ACTN</name>
<evidence type="ECO:0000313" key="3">
    <source>
        <dbReference type="EMBL" id="CAA9336878.1"/>
    </source>
</evidence>
<keyword evidence="2" id="KW-1133">Transmembrane helix</keyword>
<reference evidence="3" key="1">
    <citation type="submission" date="2020-02" db="EMBL/GenBank/DDBJ databases">
        <authorList>
            <person name="Meier V. D."/>
        </authorList>
    </citation>
    <scope>NUCLEOTIDE SEQUENCE</scope>
    <source>
        <strain evidence="3">AVDCRST_MAG72</strain>
    </source>
</reference>
<gene>
    <name evidence="3" type="ORF">AVDCRST_MAG72-581</name>
</gene>
<keyword evidence="2" id="KW-0812">Transmembrane</keyword>
<evidence type="ECO:0000256" key="1">
    <source>
        <dbReference type="SAM" id="MobiDB-lite"/>
    </source>
</evidence>
<sequence>EGRGMGLRVQRGLLGGRSADVLVSDRGPHRDSGSGHGHRTRRAGGLLPRVPRQQDGPPPGGPEVCRDRRRRRRAGLLPAVLLVAAVVRLGAGGVCARRRVRLVAAAHRRRLRQHRARRLGVRVLPRRARAL</sequence>
<dbReference type="GO" id="GO:0016491">
    <property type="term" value="F:oxidoreductase activity"/>
    <property type="evidence" value="ECO:0007669"/>
    <property type="project" value="UniProtKB-KW"/>
</dbReference>
<protein>
    <submittedName>
        <fullName evidence="3">Cytochrome c oxidase polypeptide IV</fullName>
        <ecNumber evidence="3">1.9.3.1</ecNumber>
    </submittedName>
</protein>
<evidence type="ECO:0000256" key="2">
    <source>
        <dbReference type="SAM" id="Phobius"/>
    </source>
</evidence>